<evidence type="ECO:0000313" key="2">
    <source>
        <dbReference type="Proteomes" id="UP000078476"/>
    </source>
</evidence>
<dbReference type="OrthoDB" id="5567958at2"/>
<accession>A0A177NU93</accession>
<evidence type="ECO:0008006" key="3">
    <source>
        <dbReference type="Google" id="ProtNLM"/>
    </source>
</evidence>
<reference evidence="1 2" key="1">
    <citation type="submission" date="2016-03" db="EMBL/GenBank/DDBJ databases">
        <authorList>
            <person name="Ploux O."/>
        </authorList>
    </citation>
    <scope>NUCLEOTIDE SEQUENCE [LARGE SCALE GENOMIC DNA]</scope>
    <source>
        <strain evidence="1 2">R-45370</strain>
    </source>
</reference>
<dbReference type="RefSeq" id="WP_066977304.1">
    <property type="nucleotide sequence ID" value="NZ_LUUI01000028.1"/>
</dbReference>
<organism evidence="1 2">
    <name type="scientific">Methylomonas lenta</name>
    <dbReference type="NCBI Taxonomy" id="980561"/>
    <lineage>
        <taxon>Bacteria</taxon>
        <taxon>Pseudomonadati</taxon>
        <taxon>Pseudomonadota</taxon>
        <taxon>Gammaproteobacteria</taxon>
        <taxon>Methylococcales</taxon>
        <taxon>Methylococcaceae</taxon>
        <taxon>Methylomonas</taxon>
    </lineage>
</organism>
<keyword evidence="2" id="KW-1185">Reference proteome</keyword>
<dbReference type="STRING" id="980561.A1359_20360"/>
<sequence length="200" mass="22939">MTIELKQLSQLQALFKVLSSGAHINRLQETELWLDLEKHYVSYESLFSALGFALVLDGRGFAYFKTEQASAYTGKLTRRLALLLMLLFEYQADQGLHLFQFQQWRIDGPLLEKLCQHYHAMLEAEEMANPQALKETLERAARVGFALFDDGSFWLLPAVHRYLDLFEELAQADKPELDQLVPVSAETNDDAAEEIQEEIV</sequence>
<dbReference type="AlphaFoldDB" id="A0A177NU93"/>
<dbReference type="Proteomes" id="UP000078476">
    <property type="component" value="Unassembled WGS sequence"/>
</dbReference>
<dbReference type="InterPro" id="IPR053841">
    <property type="entry name" value="MksE"/>
</dbReference>
<evidence type="ECO:0000313" key="1">
    <source>
        <dbReference type="EMBL" id="OAI20843.1"/>
    </source>
</evidence>
<dbReference type="EMBL" id="LUUI01000028">
    <property type="protein sequence ID" value="OAI20843.1"/>
    <property type="molecule type" value="Genomic_DNA"/>
</dbReference>
<protein>
    <recommendedName>
        <fullName evidence="3">Chromosome partitioning protein</fullName>
    </recommendedName>
</protein>
<name>A0A177NU93_9GAMM</name>
<comment type="caution">
    <text evidence="1">The sequence shown here is derived from an EMBL/GenBank/DDBJ whole genome shotgun (WGS) entry which is preliminary data.</text>
</comment>
<dbReference type="Pfam" id="PF21980">
    <property type="entry name" value="MksE"/>
    <property type="match status" value="1"/>
</dbReference>
<gene>
    <name evidence="1" type="ORF">A1359_20360</name>
</gene>
<proteinExistence type="predicted"/>